<comment type="caution">
    <text evidence="1">The sequence shown here is derived from an EMBL/GenBank/DDBJ whole genome shotgun (WGS) entry which is preliminary data.</text>
</comment>
<proteinExistence type="predicted"/>
<dbReference type="Proteomes" id="UP000499080">
    <property type="component" value="Unassembled WGS sequence"/>
</dbReference>
<gene>
    <name evidence="1" type="ORF">AVEN_59490_1</name>
</gene>
<sequence>MPNAKYVYYEDEETDCSSDVSEVILNLNTYKPSTSSRIISLTDSKYKQLTPFVAKSSQMRLDLPSTAVVATGLASRIGLWMQLLQAFFPMSVS</sequence>
<keyword evidence="2" id="KW-1185">Reference proteome</keyword>
<evidence type="ECO:0000313" key="1">
    <source>
        <dbReference type="EMBL" id="GBM07433.1"/>
    </source>
</evidence>
<organism evidence="1 2">
    <name type="scientific">Araneus ventricosus</name>
    <name type="common">Orbweaver spider</name>
    <name type="synonym">Epeira ventricosa</name>
    <dbReference type="NCBI Taxonomy" id="182803"/>
    <lineage>
        <taxon>Eukaryota</taxon>
        <taxon>Metazoa</taxon>
        <taxon>Ecdysozoa</taxon>
        <taxon>Arthropoda</taxon>
        <taxon>Chelicerata</taxon>
        <taxon>Arachnida</taxon>
        <taxon>Araneae</taxon>
        <taxon>Araneomorphae</taxon>
        <taxon>Entelegynae</taxon>
        <taxon>Araneoidea</taxon>
        <taxon>Araneidae</taxon>
        <taxon>Araneus</taxon>
    </lineage>
</organism>
<dbReference type="AlphaFoldDB" id="A0A4Y2CSU8"/>
<protein>
    <submittedName>
        <fullName evidence="1">Uncharacterized protein</fullName>
    </submittedName>
</protein>
<evidence type="ECO:0000313" key="2">
    <source>
        <dbReference type="Proteomes" id="UP000499080"/>
    </source>
</evidence>
<reference evidence="1 2" key="1">
    <citation type="journal article" date="2019" name="Sci. Rep.">
        <title>Orb-weaving spider Araneus ventricosus genome elucidates the spidroin gene catalogue.</title>
        <authorList>
            <person name="Kono N."/>
            <person name="Nakamura H."/>
            <person name="Ohtoshi R."/>
            <person name="Moran D.A.P."/>
            <person name="Shinohara A."/>
            <person name="Yoshida Y."/>
            <person name="Fujiwara M."/>
            <person name="Mori M."/>
            <person name="Tomita M."/>
            <person name="Arakawa K."/>
        </authorList>
    </citation>
    <scope>NUCLEOTIDE SEQUENCE [LARGE SCALE GENOMIC DNA]</scope>
</reference>
<name>A0A4Y2CSU8_ARAVE</name>
<dbReference type="EMBL" id="BGPR01087509">
    <property type="protein sequence ID" value="GBM07433.1"/>
    <property type="molecule type" value="Genomic_DNA"/>
</dbReference>
<accession>A0A4Y2CSU8</accession>